<dbReference type="Gene3D" id="3.40.605.10">
    <property type="entry name" value="Aldehyde Dehydrogenase, Chain A, domain 1"/>
    <property type="match status" value="1"/>
</dbReference>
<keyword evidence="3" id="KW-0520">NAD</keyword>
<dbReference type="PANTHER" id="PTHR43720:SF2">
    <property type="entry name" value="2-AMINOMUCONIC SEMIALDEHYDE DEHYDROGENASE"/>
    <property type="match status" value="1"/>
</dbReference>
<name>A0ABS7E3U8_9GAMM</name>
<dbReference type="NCBIfam" id="TIGR03216">
    <property type="entry name" value="OH_muco_semi_DH"/>
    <property type="match status" value="1"/>
</dbReference>
<dbReference type="PANTHER" id="PTHR43720">
    <property type="entry name" value="2-AMINOMUCONIC SEMIALDEHYDE DEHYDROGENASE"/>
    <property type="match status" value="1"/>
</dbReference>
<accession>A0ABS7E3U8</accession>
<dbReference type="SUPFAM" id="SSF53720">
    <property type="entry name" value="ALDH-like"/>
    <property type="match status" value="1"/>
</dbReference>
<evidence type="ECO:0000256" key="3">
    <source>
        <dbReference type="ARBA" id="ARBA00023027"/>
    </source>
</evidence>
<dbReference type="EC" id="1.2.1.85" evidence="5"/>
<gene>
    <name evidence="5" type="ORF">K0625_11695</name>
</gene>
<dbReference type="InterPro" id="IPR017628">
    <property type="entry name" value="OHmuconic_semiald_DH"/>
</dbReference>
<dbReference type="InterPro" id="IPR016161">
    <property type="entry name" value="Ald_DH/histidinol_DH"/>
</dbReference>
<dbReference type="InterPro" id="IPR016163">
    <property type="entry name" value="Ald_DH_C"/>
</dbReference>
<dbReference type="Proteomes" id="UP001195963">
    <property type="component" value="Unassembled WGS sequence"/>
</dbReference>
<dbReference type="PROSITE" id="PS00070">
    <property type="entry name" value="ALDEHYDE_DEHYDR_CYS"/>
    <property type="match status" value="1"/>
</dbReference>
<dbReference type="EMBL" id="JAHZST010000007">
    <property type="protein sequence ID" value="MBW8184338.1"/>
    <property type="molecule type" value="Genomic_DNA"/>
</dbReference>
<evidence type="ECO:0000256" key="1">
    <source>
        <dbReference type="ARBA" id="ARBA00009986"/>
    </source>
</evidence>
<proteinExistence type="inferred from homology"/>
<dbReference type="InterPro" id="IPR015590">
    <property type="entry name" value="Aldehyde_DH_dom"/>
</dbReference>
<dbReference type="InterPro" id="IPR016160">
    <property type="entry name" value="Ald_DH_CS_CYS"/>
</dbReference>
<dbReference type="RefSeq" id="WP_220109863.1">
    <property type="nucleotide sequence ID" value="NZ_JAHZST010000007.1"/>
</dbReference>
<evidence type="ECO:0000313" key="6">
    <source>
        <dbReference type="Proteomes" id="UP001195963"/>
    </source>
</evidence>
<protein>
    <submittedName>
        <fullName evidence="5">2-hydroxymuconic semialdehyde dehydrogenase</fullName>
        <ecNumber evidence="5">1.2.1.85</ecNumber>
    </submittedName>
</protein>
<organism evidence="5 6">
    <name type="scientific">Shewanella nanhaiensis</name>
    <dbReference type="NCBI Taxonomy" id="2864872"/>
    <lineage>
        <taxon>Bacteria</taxon>
        <taxon>Pseudomonadati</taxon>
        <taxon>Pseudomonadota</taxon>
        <taxon>Gammaproteobacteria</taxon>
        <taxon>Alteromonadales</taxon>
        <taxon>Shewanellaceae</taxon>
        <taxon>Shewanella</taxon>
    </lineage>
</organism>
<dbReference type="GO" id="GO:0016491">
    <property type="term" value="F:oxidoreductase activity"/>
    <property type="evidence" value="ECO:0007669"/>
    <property type="project" value="UniProtKB-KW"/>
</dbReference>
<dbReference type="CDD" id="cd07093">
    <property type="entry name" value="ALDH_F8_HMSADH"/>
    <property type="match status" value="1"/>
</dbReference>
<dbReference type="Gene3D" id="3.40.309.10">
    <property type="entry name" value="Aldehyde Dehydrogenase, Chain A, domain 2"/>
    <property type="match status" value="1"/>
</dbReference>
<keyword evidence="6" id="KW-1185">Reference proteome</keyword>
<reference evidence="5 6" key="1">
    <citation type="submission" date="2021-07" db="EMBL/GenBank/DDBJ databases">
        <title>Shewanella sp. nov, isolated from SCS.</title>
        <authorList>
            <person name="Cao W.R."/>
        </authorList>
    </citation>
    <scope>NUCLEOTIDE SEQUENCE [LARGE SCALE GENOMIC DNA]</scope>
    <source>
        <strain evidence="5 6">NR704-98</strain>
    </source>
</reference>
<dbReference type="Pfam" id="PF00171">
    <property type="entry name" value="Aldedh"/>
    <property type="match status" value="1"/>
</dbReference>
<comment type="caution">
    <text evidence="5">The sequence shown here is derived from an EMBL/GenBank/DDBJ whole genome shotgun (WGS) entry which is preliminary data.</text>
</comment>
<evidence type="ECO:0000259" key="4">
    <source>
        <dbReference type="Pfam" id="PF00171"/>
    </source>
</evidence>
<evidence type="ECO:0000256" key="2">
    <source>
        <dbReference type="ARBA" id="ARBA00023002"/>
    </source>
</evidence>
<sequence>MSELPILTSYIDGHFINSDTHFDNINPVNGQTVARISEATPKMIEDAVISARAAQDSTWGKMTVNERCALLHKVADRMAEREEEFITAEITDTGKSLFQVKTIDIPRGTANFRFFADLAKFNSGETFITDTPTGDKALNYSVNKPLGVVGVISPWNLPLLLATWKIAPAMACGNSVILKPSEETSSTAFLLAKVMDEVGIPKGAFNLILGRGSAVGDALTSHHGIDAITFTGASSTGKQIMRSVAERVKPISFELGGKNSAIVFADADLNKAIKGVTRSSFTNCGQVCLCTEKVYVHRSLFDAFIQGLKREAEQIKIGYPKDKDVFIGPLVSKVHQQKVLSYYQLAKNEGATFVTGGGVPKFNDERDMGCFIEPTIITGLSDDARVNQEEIFGPICHVSPFDDEDEVIERVNNTDYGLAASVWTENISRAHRVSPQLDVGLVWVNTWFLRDLRAPFGGVKLSGIGREGGKHSLAFYSEPVNICVHIDS</sequence>
<comment type="similarity">
    <text evidence="1">Belongs to the aldehyde dehydrogenase family.</text>
</comment>
<evidence type="ECO:0000313" key="5">
    <source>
        <dbReference type="EMBL" id="MBW8184338.1"/>
    </source>
</evidence>
<dbReference type="InterPro" id="IPR016162">
    <property type="entry name" value="Ald_DH_N"/>
</dbReference>
<keyword evidence="2 5" id="KW-0560">Oxidoreductase</keyword>
<feature type="domain" description="Aldehyde dehydrogenase" evidence="4">
    <location>
        <begin position="18"/>
        <end position="479"/>
    </location>
</feature>